<keyword evidence="7 11" id="KW-0326">Glycosidase</keyword>
<dbReference type="SUPFAM" id="SSF51445">
    <property type="entry name" value="(Trans)glycosidases"/>
    <property type="match status" value="1"/>
</dbReference>
<feature type="binding site" evidence="11">
    <location>
        <position position="79"/>
    </location>
    <ligand>
        <name>substrate</name>
    </ligand>
</feature>
<organism evidence="13 14">
    <name type="scientific">Vogesella indigofera</name>
    <name type="common">Pseudomonas indigofera</name>
    <dbReference type="NCBI Taxonomy" id="45465"/>
    <lineage>
        <taxon>Bacteria</taxon>
        <taxon>Pseudomonadati</taxon>
        <taxon>Pseudomonadota</taxon>
        <taxon>Betaproteobacteria</taxon>
        <taxon>Neisseriales</taxon>
        <taxon>Chromobacteriaceae</taxon>
        <taxon>Vogesella</taxon>
    </lineage>
</organism>
<gene>
    <name evidence="11" type="primary">nagZ</name>
    <name evidence="13" type="ORF">C8E02_0829</name>
</gene>
<dbReference type="InterPro" id="IPR036962">
    <property type="entry name" value="Glyco_hydro_3_N_sf"/>
</dbReference>
<comment type="function">
    <text evidence="11">Plays a role in peptidoglycan recycling by cleaving the terminal beta-1,4-linked N-acetylglucosamine (GlcNAc) from peptide-linked peptidoglycan fragments, giving rise to free GlcNAc, anhydro-N-acetylmuramic acid and anhydro-N-acetylmuramic acid-linked peptides.</text>
</comment>
<comment type="similarity">
    <text evidence="11">Belongs to the glycosyl hydrolase 3 family. NagZ subfamily.</text>
</comment>
<evidence type="ECO:0000256" key="8">
    <source>
        <dbReference type="ARBA" id="ARBA00023306"/>
    </source>
</evidence>
<keyword evidence="9 11" id="KW-0961">Cell wall biogenesis/degradation</keyword>
<feature type="domain" description="Glycoside hydrolase family 3 N-terminal" evidence="12">
    <location>
        <begin position="21"/>
        <end position="294"/>
    </location>
</feature>
<dbReference type="InterPro" id="IPR017853">
    <property type="entry name" value="GH"/>
</dbReference>
<dbReference type="Pfam" id="PF00933">
    <property type="entry name" value="Glyco_hydro_3"/>
    <property type="match status" value="1"/>
</dbReference>
<dbReference type="EMBL" id="RBID01000011">
    <property type="protein sequence ID" value="RKQ61064.1"/>
    <property type="molecule type" value="Genomic_DNA"/>
</dbReference>
<dbReference type="Proteomes" id="UP000279384">
    <property type="component" value="Unassembled WGS sequence"/>
</dbReference>
<evidence type="ECO:0000256" key="7">
    <source>
        <dbReference type="ARBA" id="ARBA00023295"/>
    </source>
</evidence>
<dbReference type="AlphaFoldDB" id="A0A495BI82"/>
<sequence>MNKLPLQLPRGPVMIDVAAFTLTAAERERLCHPLVGGVILFRRNFQNIEQLKALTAEIRALREPQLLIAVDHEGGRVQRFIDGFTRLPPMRGLGEAWDVNADKAAELTRQVGYVLAAELRACGIDLSFTPVLDLDWGQCAVIGNRSFHRDPQVVAALALALQQGLAGGGMATCGKHFPGHGFVEGDSHHVIPVDERSLAQLQADDLQPFAQLAAAGMASVMPAHVVYPAVDAQPAGFSKVWLQDILRGELGFDGVIFSDDLTMEGAAGVGNIVERARAAFDAGCDMALVCNRPDLADQLLAELADPQLPGLAARLQKMAGRGAQADWQALLATDSFAQARAAVMQLSMPKDALAGPAVGEAC</sequence>
<dbReference type="InterPro" id="IPR019800">
    <property type="entry name" value="Glyco_hydro_3_AS"/>
</dbReference>
<dbReference type="GO" id="GO:0008360">
    <property type="term" value="P:regulation of cell shape"/>
    <property type="evidence" value="ECO:0007669"/>
    <property type="project" value="UniProtKB-KW"/>
</dbReference>
<dbReference type="GO" id="GO:0071555">
    <property type="term" value="P:cell wall organization"/>
    <property type="evidence" value="ECO:0007669"/>
    <property type="project" value="UniProtKB-KW"/>
</dbReference>
<protein>
    <recommendedName>
        <fullName evidence="11">Beta-hexosaminidase</fullName>
        <ecNumber evidence="11">3.2.1.52</ecNumber>
    </recommendedName>
    <alternativeName>
        <fullName evidence="11">Beta-N-acetylhexosaminidase</fullName>
    </alternativeName>
    <alternativeName>
        <fullName evidence="11">N-acetyl-beta-glucosaminidase</fullName>
    </alternativeName>
</protein>
<accession>A0A495BI82</accession>
<evidence type="ECO:0000259" key="12">
    <source>
        <dbReference type="Pfam" id="PF00933"/>
    </source>
</evidence>
<evidence type="ECO:0000256" key="3">
    <source>
        <dbReference type="ARBA" id="ARBA00022618"/>
    </source>
</evidence>
<evidence type="ECO:0000256" key="6">
    <source>
        <dbReference type="ARBA" id="ARBA00022984"/>
    </source>
</evidence>
<dbReference type="GO" id="GO:0004563">
    <property type="term" value="F:beta-N-acetylhexosaminidase activity"/>
    <property type="evidence" value="ECO:0007669"/>
    <property type="project" value="UniProtKB-UniRule"/>
</dbReference>
<evidence type="ECO:0000313" key="13">
    <source>
        <dbReference type="EMBL" id="RKQ61064.1"/>
    </source>
</evidence>
<feature type="binding site" evidence="11">
    <location>
        <position position="71"/>
    </location>
    <ligand>
        <name>substrate</name>
    </ligand>
</feature>
<comment type="catalytic activity">
    <reaction evidence="1 11">
        <text>Hydrolysis of terminal non-reducing N-acetyl-D-hexosamine residues in N-acetyl-beta-D-hexosaminides.</text>
        <dbReference type="EC" id="3.2.1.52"/>
    </reaction>
</comment>
<dbReference type="InterPro" id="IPR001764">
    <property type="entry name" value="Glyco_hydro_3_N"/>
</dbReference>
<comment type="pathway">
    <text evidence="10 11">Cell wall biogenesis; peptidoglycan recycling.</text>
</comment>
<keyword evidence="6 11" id="KW-0573">Peptidoglycan synthesis</keyword>
<dbReference type="GO" id="GO:0005737">
    <property type="term" value="C:cytoplasm"/>
    <property type="evidence" value="ECO:0007669"/>
    <property type="project" value="UniProtKB-SubCell"/>
</dbReference>
<evidence type="ECO:0000256" key="4">
    <source>
        <dbReference type="ARBA" id="ARBA00022801"/>
    </source>
</evidence>
<keyword evidence="5 11" id="KW-0133">Cell shape</keyword>
<dbReference type="RefSeq" id="WP_170152093.1">
    <property type="nucleotide sequence ID" value="NZ_RBID01000011.1"/>
</dbReference>
<dbReference type="FunFam" id="3.20.20.300:FF:000001">
    <property type="entry name" value="Beta-hexosaminidase"/>
    <property type="match status" value="1"/>
</dbReference>
<feature type="binding site" evidence="11">
    <location>
        <begin position="175"/>
        <end position="176"/>
    </location>
    <ligand>
        <name>substrate</name>
    </ligand>
</feature>
<name>A0A495BI82_VOGIN</name>
<keyword evidence="8 11" id="KW-0131">Cell cycle</keyword>
<dbReference type="GO" id="GO:0005975">
    <property type="term" value="P:carbohydrate metabolic process"/>
    <property type="evidence" value="ECO:0007669"/>
    <property type="project" value="InterPro"/>
</dbReference>
<evidence type="ECO:0000313" key="14">
    <source>
        <dbReference type="Proteomes" id="UP000279384"/>
    </source>
</evidence>
<dbReference type="HAMAP" id="MF_00364">
    <property type="entry name" value="NagZ"/>
    <property type="match status" value="1"/>
</dbReference>
<dbReference type="Gene3D" id="3.20.20.300">
    <property type="entry name" value="Glycoside hydrolase, family 3, N-terminal domain"/>
    <property type="match status" value="1"/>
</dbReference>
<dbReference type="PANTHER" id="PTHR30480">
    <property type="entry name" value="BETA-HEXOSAMINIDASE-RELATED"/>
    <property type="match status" value="1"/>
</dbReference>
<dbReference type="PROSITE" id="PS00775">
    <property type="entry name" value="GLYCOSYL_HYDROL_F3"/>
    <property type="match status" value="1"/>
</dbReference>
<dbReference type="GO" id="GO:0009252">
    <property type="term" value="P:peptidoglycan biosynthetic process"/>
    <property type="evidence" value="ECO:0007669"/>
    <property type="project" value="UniProtKB-KW"/>
</dbReference>
<reference evidence="13 14" key="1">
    <citation type="submission" date="2018-10" db="EMBL/GenBank/DDBJ databases">
        <title>Genomic Encyclopedia of Type Strains, Phase IV (KMG-IV): sequencing the most valuable type-strain genomes for metagenomic binning, comparative biology and taxonomic classification.</title>
        <authorList>
            <person name="Goeker M."/>
        </authorList>
    </citation>
    <scope>NUCLEOTIDE SEQUENCE [LARGE SCALE GENOMIC DNA]</scope>
    <source>
        <strain evidence="13 14">DSM 3303</strain>
    </source>
</reference>
<evidence type="ECO:0000256" key="11">
    <source>
        <dbReference type="HAMAP-Rule" id="MF_00364"/>
    </source>
</evidence>
<evidence type="ECO:0000256" key="10">
    <source>
        <dbReference type="ARBA" id="ARBA00037880"/>
    </source>
</evidence>
<keyword evidence="4 11" id="KW-0378">Hydrolase</keyword>
<proteinExistence type="inferred from homology"/>
<dbReference type="InterPro" id="IPR022956">
    <property type="entry name" value="Beta_hexosaminidase_bac"/>
</dbReference>
<evidence type="ECO:0000256" key="9">
    <source>
        <dbReference type="ARBA" id="ARBA00023316"/>
    </source>
</evidence>
<dbReference type="NCBIfam" id="NF003740">
    <property type="entry name" value="PRK05337.1"/>
    <property type="match status" value="1"/>
</dbReference>
<evidence type="ECO:0000256" key="5">
    <source>
        <dbReference type="ARBA" id="ARBA00022960"/>
    </source>
</evidence>
<dbReference type="GO" id="GO:0051301">
    <property type="term" value="P:cell division"/>
    <property type="evidence" value="ECO:0007669"/>
    <property type="project" value="UniProtKB-KW"/>
</dbReference>
<evidence type="ECO:0000256" key="2">
    <source>
        <dbReference type="ARBA" id="ARBA00022490"/>
    </source>
</evidence>
<evidence type="ECO:0000256" key="1">
    <source>
        <dbReference type="ARBA" id="ARBA00001231"/>
    </source>
</evidence>
<dbReference type="EC" id="3.2.1.52" evidence="11"/>
<keyword evidence="3 11" id="KW-0132">Cell division</keyword>
<dbReference type="InterPro" id="IPR050226">
    <property type="entry name" value="NagZ_Beta-hexosaminidase"/>
</dbReference>
<dbReference type="GO" id="GO:0009254">
    <property type="term" value="P:peptidoglycan turnover"/>
    <property type="evidence" value="ECO:0007669"/>
    <property type="project" value="UniProtKB-UniRule"/>
</dbReference>
<comment type="caution">
    <text evidence="13">The sequence shown here is derived from an EMBL/GenBank/DDBJ whole genome shotgun (WGS) entry which is preliminary data.</text>
</comment>
<comment type="subcellular location">
    <subcellularLocation>
        <location evidence="11">Cytoplasm</location>
    </subcellularLocation>
</comment>
<feature type="binding site" evidence="11">
    <location>
        <position position="145"/>
    </location>
    <ligand>
        <name>substrate</name>
    </ligand>
</feature>
<feature type="active site" description="Nucleophile" evidence="11">
    <location>
        <position position="259"/>
    </location>
</feature>
<feature type="active site" description="Proton donor/acceptor" evidence="11">
    <location>
        <position position="188"/>
    </location>
</feature>
<feature type="site" description="Important for catalytic activity" evidence="11">
    <location>
        <position position="186"/>
    </location>
</feature>
<dbReference type="PANTHER" id="PTHR30480:SF13">
    <property type="entry name" value="BETA-HEXOSAMINIDASE"/>
    <property type="match status" value="1"/>
</dbReference>
<keyword evidence="2 11" id="KW-0963">Cytoplasm</keyword>
<dbReference type="UniPathway" id="UPA00544"/>